<sequence length="171" mass="18632">MSNSPVDELLALKREAANEIVDVDEPGVKLVVFALGERYFAFRGKFIQEILPGSETLFYVPGMPASIQGVINVRGDIASVILLQELLQLQASRDNQQGPILLGHASGMHTGIRVDELLDVMDLPMSSLKPVPDSLPESLKPYVAALLDFKGKAVALLDIEKVFQDYQEGLG</sequence>
<dbReference type="Gene3D" id="2.40.50.180">
    <property type="entry name" value="CheA-289, Domain 4"/>
    <property type="match status" value="1"/>
</dbReference>
<dbReference type="SMART" id="SM00260">
    <property type="entry name" value="CheW"/>
    <property type="match status" value="1"/>
</dbReference>
<dbReference type="EMBL" id="FOLH01000001">
    <property type="protein sequence ID" value="SFB87841.1"/>
    <property type="molecule type" value="Genomic_DNA"/>
</dbReference>
<dbReference type="PANTHER" id="PTHR22617">
    <property type="entry name" value="CHEMOTAXIS SENSOR HISTIDINE KINASE-RELATED"/>
    <property type="match status" value="1"/>
</dbReference>
<dbReference type="GO" id="GO:0005829">
    <property type="term" value="C:cytosol"/>
    <property type="evidence" value="ECO:0007669"/>
    <property type="project" value="TreeGrafter"/>
</dbReference>
<reference evidence="2 3" key="1">
    <citation type="submission" date="2016-10" db="EMBL/GenBank/DDBJ databases">
        <authorList>
            <person name="de Groot N.N."/>
        </authorList>
    </citation>
    <scope>NUCLEOTIDE SEQUENCE [LARGE SCALE GENOMIC DNA]</scope>
    <source>
        <strain evidence="2 3">DSM 18438</strain>
    </source>
</reference>
<dbReference type="STRING" id="1122252.SAMN05660443_0681"/>
<evidence type="ECO:0000313" key="2">
    <source>
        <dbReference type="EMBL" id="SFB87841.1"/>
    </source>
</evidence>
<dbReference type="SUPFAM" id="SSF50341">
    <property type="entry name" value="CheW-like"/>
    <property type="match status" value="1"/>
</dbReference>
<evidence type="ECO:0000259" key="1">
    <source>
        <dbReference type="PROSITE" id="PS50851"/>
    </source>
</evidence>
<accession>A0A1I1EL89</accession>
<dbReference type="InterPro" id="IPR039315">
    <property type="entry name" value="CheW"/>
</dbReference>
<dbReference type="GO" id="GO:0006935">
    <property type="term" value="P:chemotaxis"/>
    <property type="evidence" value="ECO:0007669"/>
    <property type="project" value="InterPro"/>
</dbReference>
<dbReference type="GO" id="GO:0007165">
    <property type="term" value="P:signal transduction"/>
    <property type="evidence" value="ECO:0007669"/>
    <property type="project" value="InterPro"/>
</dbReference>
<dbReference type="AlphaFoldDB" id="A0A1I1EL89"/>
<gene>
    <name evidence="2" type="ORF">SAMN05660443_0681</name>
</gene>
<evidence type="ECO:0000313" key="3">
    <source>
        <dbReference type="Proteomes" id="UP000199058"/>
    </source>
</evidence>
<proteinExistence type="predicted"/>
<dbReference type="Proteomes" id="UP000199058">
    <property type="component" value="Unassembled WGS sequence"/>
</dbReference>
<keyword evidence="3" id="KW-1185">Reference proteome</keyword>
<dbReference type="Pfam" id="PF01584">
    <property type="entry name" value="CheW"/>
    <property type="match status" value="1"/>
</dbReference>
<organism evidence="2 3">
    <name type="scientific">Marinospirillum celere</name>
    <dbReference type="NCBI Taxonomy" id="1122252"/>
    <lineage>
        <taxon>Bacteria</taxon>
        <taxon>Pseudomonadati</taxon>
        <taxon>Pseudomonadota</taxon>
        <taxon>Gammaproteobacteria</taxon>
        <taxon>Oceanospirillales</taxon>
        <taxon>Oceanospirillaceae</taxon>
        <taxon>Marinospirillum</taxon>
    </lineage>
</organism>
<dbReference type="PANTHER" id="PTHR22617:SF23">
    <property type="entry name" value="CHEMOTAXIS PROTEIN CHEW"/>
    <property type="match status" value="1"/>
</dbReference>
<dbReference type="PROSITE" id="PS50851">
    <property type="entry name" value="CHEW"/>
    <property type="match status" value="1"/>
</dbReference>
<protein>
    <submittedName>
        <fullName evidence="2">Purine-binding chemotaxis protein CheW</fullName>
    </submittedName>
</protein>
<dbReference type="Gene3D" id="2.30.30.40">
    <property type="entry name" value="SH3 Domains"/>
    <property type="match status" value="1"/>
</dbReference>
<dbReference type="InterPro" id="IPR002545">
    <property type="entry name" value="CheW-lke_dom"/>
</dbReference>
<name>A0A1I1EL89_9GAMM</name>
<feature type="domain" description="CheW-like" evidence="1">
    <location>
        <begin position="27"/>
        <end position="168"/>
    </location>
</feature>
<dbReference type="InterPro" id="IPR036061">
    <property type="entry name" value="CheW-like_dom_sf"/>
</dbReference>
<dbReference type="RefSeq" id="WP_177203454.1">
    <property type="nucleotide sequence ID" value="NZ_FOLH01000001.1"/>
</dbReference>